<feature type="domain" description="Double zinc ribbon" evidence="3">
    <location>
        <begin position="8"/>
        <end position="68"/>
    </location>
</feature>
<reference evidence="4 5" key="1">
    <citation type="submission" date="2019-04" db="EMBL/GenBank/DDBJ databases">
        <title>Geobacter ruber sp. nov., ferric-reducing bacteria isolated from paddy soil.</title>
        <authorList>
            <person name="Xu Z."/>
            <person name="Masuda Y."/>
            <person name="Itoh H."/>
            <person name="Senoo K."/>
        </authorList>
    </citation>
    <scope>NUCLEOTIDE SEQUENCE [LARGE SCALE GENOMIC DNA]</scope>
    <source>
        <strain evidence="4 5">Red88</strain>
    </source>
</reference>
<dbReference type="Pfam" id="PF00156">
    <property type="entry name" value="Pribosyltran"/>
    <property type="match status" value="1"/>
</dbReference>
<evidence type="ECO:0000259" key="2">
    <source>
        <dbReference type="Pfam" id="PF00156"/>
    </source>
</evidence>
<dbReference type="InterPro" id="IPR051910">
    <property type="entry name" value="ComF/GntX_DNA_util-trans"/>
</dbReference>
<dbReference type="Gene3D" id="3.40.50.2020">
    <property type="match status" value="1"/>
</dbReference>
<protein>
    <submittedName>
        <fullName evidence="4">ComF family protein</fullName>
    </submittedName>
</protein>
<sequence>MNKFFATFLDVLFPPLCHLCRAFIPDAGPLHICPACRERMPAVAHPLCPVCGIPFLGVGDDHVCGACRQSQPDFTAARAALLYEGECRELIHAYKYRYKTHLRRPLALLTAAPLRDFVAACASELIVPVPLHVRRLRERGFNQAVLLGEIWSREWGVPLERGAMRRIRWTEPQITLTAAQRRDNVKGAFDVRDAGVVKGRRVLLVDDVYTTGSTVKECAHVLKAAGASEVAVVTVARAVES</sequence>
<dbReference type="InterPro" id="IPR029057">
    <property type="entry name" value="PRTase-like"/>
</dbReference>
<name>A0A5A9XL57_9BACT</name>
<dbReference type="CDD" id="cd06223">
    <property type="entry name" value="PRTases_typeI"/>
    <property type="match status" value="1"/>
</dbReference>
<evidence type="ECO:0000313" key="4">
    <source>
        <dbReference type="EMBL" id="KAA0893403.1"/>
    </source>
</evidence>
<dbReference type="Proteomes" id="UP000324298">
    <property type="component" value="Unassembled WGS sequence"/>
</dbReference>
<gene>
    <name evidence="4" type="ORF">ET418_06225</name>
</gene>
<dbReference type="InterPro" id="IPR000836">
    <property type="entry name" value="PRTase_dom"/>
</dbReference>
<dbReference type="SUPFAM" id="SSF53271">
    <property type="entry name" value="PRTase-like"/>
    <property type="match status" value="1"/>
</dbReference>
<comment type="caution">
    <text evidence="4">The sequence shown here is derived from an EMBL/GenBank/DDBJ whole genome shotgun (WGS) entry which is preliminary data.</text>
</comment>
<keyword evidence="5" id="KW-1185">Reference proteome</keyword>
<evidence type="ECO:0000313" key="5">
    <source>
        <dbReference type="Proteomes" id="UP000324298"/>
    </source>
</evidence>
<dbReference type="InterPro" id="IPR044005">
    <property type="entry name" value="DZR_2"/>
</dbReference>
<dbReference type="OrthoDB" id="9779910at2"/>
<organism evidence="4 5">
    <name type="scientific">Oryzomonas rubra</name>
    <dbReference type="NCBI Taxonomy" id="2509454"/>
    <lineage>
        <taxon>Bacteria</taxon>
        <taxon>Pseudomonadati</taxon>
        <taxon>Thermodesulfobacteriota</taxon>
        <taxon>Desulfuromonadia</taxon>
        <taxon>Geobacterales</taxon>
        <taxon>Geobacteraceae</taxon>
        <taxon>Oryzomonas</taxon>
    </lineage>
</organism>
<evidence type="ECO:0000259" key="3">
    <source>
        <dbReference type="Pfam" id="PF18912"/>
    </source>
</evidence>
<dbReference type="EMBL" id="SRSD01000003">
    <property type="protein sequence ID" value="KAA0893403.1"/>
    <property type="molecule type" value="Genomic_DNA"/>
</dbReference>
<evidence type="ECO:0000256" key="1">
    <source>
        <dbReference type="ARBA" id="ARBA00008007"/>
    </source>
</evidence>
<feature type="domain" description="Phosphoribosyltransferase" evidence="2">
    <location>
        <begin position="180"/>
        <end position="237"/>
    </location>
</feature>
<comment type="similarity">
    <text evidence="1">Belongs to the ComF/GntX family.</text>
</comment>
<proteinExistence type="inferred from homology"/>
<dbReference type="Pfam" id="PF18912">
    <property type="entry name" value="DZR_2"/>
    <property type="match status" value="1"/>
</dbReference>
<accession>A0A5A9XL57</accession>
<dbReference type="PANTHER" id="PTHR47505">
    <property type="entry name" value="DNA UTILIZATION PROTEIN YHGH"/>
    <property type="match status" value="1"/>
</dbReference>
<dbReference type="AlphaFoldDB" id="A0A5A9XL57"/>
<dbReference type="RefSeq" id="WP_149306718.1">
    <property type="nucleotide sequence ID" value="NZ_SRSD01000003.1"/>
</dbReference>
<dbReference type="PANTHER" id="PTHR47505:SF1">
    <property type="entry name" value="DNA UTILIZATION PROTEIN YHGH"/>
    <property type="match status" value="1"/>
</dbReference>